<keyword evidence="2" id="KW-0812">Transmembrane</keyword>
<dbReference type="EMBL" id="CAJVPS010000918">
    <property type="protein sequence ID" value="CAG8515631.1"/>
    <property type="molecule type" value="Genomic_DNA"/>
</dbReference>
<keyword evidence="2" id="KW-1133">Transmembrane helix</keyword>
<feature type="transmembrane region" description="Helical" evidence="2">
    <location>
        <begin position="12"/>
        <end position="32"/>
    </location>
</feature>
<feature type="transmembrane region" description="Helical" evidence="2">
    <location>
        <begin position="92"/>
        <end position="111"/>
    </location>
</feature>
<feature type="transmembrane region" description="Helical" evidence="2">
    <location>
        <begin position="56"/>
        <end position="80"/>
    </location>
</feature>
<evidence type="ECO:0000313" key="3">
    <source>
        <dbReference type="EMBL" id="CAG8515631.1"/>
    </source>
</evidence>
<gene>
    <name evidence="3" type="ORF">ALEPTO_LOCUS4202</name>
</gene>
<accession>A0A9N9A101</accession>
<dbReference type="OrthoDB" id="2348943at2759"/>
<name>A0A9N9A101_9GLOM</name>
<feature type="region of interest" description="Disordered" evidence="1">
    <location>
        <begin position="207"/>
        <end position="247"/>
    </location>
</feature>
<feature type="transmembrane region" description="Helical" evidence="2">
    <location>
        <begin position="131"/>
        <end position="150"/>
    </location>
</feature>
<protein>
    <submittedName>
        <fullName evidence="3">10321_t:CDS:1</fullName>
    </submittedName>
</protein>
<keyword evidence="4" id="KW-1185">Reference proteome</keyword>
<dbReference type="Proteomes" id="UP000789508">
    <property type="component" value="Unassembled WGS sequence"/>
</dbReference>
<dbReference type="AlphaFoldDB" id="A0A9N9A101"/>
<organism evidence="3 4">
    <name type="scientific">Ambispora leptoticha</name>
    <dbReference type="NCBI Taxonomy" id="144679"/>
    <lineage>
        <taxon>Eukaryota</taxon>
        <taxon>Fungi</taxon>
        <taxon>Fungi incertae sedis</taxon>
        <taxon>Mucoromycota</taxon>
        <taxon>Glomeromycotina</taxon>
        <taxon>Glomeromycetes</taxon>
        <taxon>Archaeosporales</taxon>
        <taxon>Ambisporaceae</taxon>
        <taxon>Ambispora</taxon>
    </lineage>
</organism>
<sequence>MHIFTTCLEFNSFLAGVTVITLSILNLTRILIESPLPSSQSPSESTSESIPTFERYYWLSFEILSGLYTSLIATFLLMTGQRFYEKSKRRNFLFKFTFLSVVAMIIIHSLFTTLLLNSDEGTRARPNFRAYIIQVLLGMLVSMMGFFYAFTPVLRSLHRVNASNNTTNIVTIIMNKTTQSPPLSPRPLHYYQTETGRHSSIITANRHNNNRYSNNSNNRHSNNRANTIINSRNRSNSNISNSSTTTSRYLNPQNAAVGIWYMSTIGVLALLFATFYSIIFGLDKDRLPYLPTCNAIDFLLRTGVLMVYGVPPSKRVLAMLMGQMVDVDEIIESDFDDEFDEEQAINGTDGGDREIGK</sequence>
<evidence type="ECO:0000256" key="1">
    <source>
        <dbReference type="SAM" id="MobiDB-lite"/>
    </source>
</evidence>
<reference evidence="3" key="1">
    <citation type="submission" date="2021-06" db="EMBL/GenBank/DDBJ databases">
        <authorList>
            <person name="Kallberg Y."/>
            <person name="Tangrot J."/>
            <person name="Rosling A."/>
        </authorList>
    </citation>
    <scope>NUCLEOTIDE SEQUENCE</scope>
    <source>
        <strain evidence="3">FL130A</strain>
    </source>
</reference>
<comment type="caution">
    <text evidence="3">The sequence shown here is derived from an EMBL/GenBank/DDBJ whole genome shotgun (WGS) entry which is preliminary data.</text>
</comment>
<keyword evidence="2" id="KW-0472">Membrane</keyword>
<feature type="transmembrane region" description="Helical" evidence="2">
    <location>
        <begin position="258"/>
        <end position="282"/>
    </location>
</feature>
<evidence type="ECO:0000256" key="2">
    <source>
        <dbReference type="SAM" id="Phobius"/>
    </source>
</evidence>
<proteinExistence type="predicted"/>
<evidence type="ECO:0000313" key="4">
    <source>
        <dbReference type="Proteomes" id="UP000789508"/>
    </source>
</evidence>